<evidence type="ECO:0000256" key="1">
    <source>
        <dbReference type="SAM" id="MobiDB-lite"/>
    </source>
</evidence>
<dbReference type="EMBL" id="CAXAMM010013447">
    <property type="protein sequence ID" value="CAK9031415.1"/>
    <property type="molecule type" value="Genomic_DNA"/>
</dbReference>
<dbReference type="SMART" id="SM01343">
    <property type="entry name" value="FATC"/>
    <property type="match status" value="1"/>
</dbReference>
<name>A0ABP0KYW5_9DINO</name>
<feature type="compositionally biased region" description="Acidic residues" evidence="1">
    <location>
        <begin position="50"/>
        <end position="62"/>
    </location>
</feature>
<evidence type="ECO:0000313" key="4">
    <source>
        <dbReference type="EMBL" id="CAK9032959.1"/>
    </source>
</evidence>
<keyword evidence="5" id="KW-1185">Reference proteome</keyword>
<comment type="caution">
    <text evidence="3">The sequence shown here is derived from an EMBL/GenBank/DDBJ whole genome shotgun (WGS) entry which is preliminary data.</text>
</comment>
<protein>
    <recommendedName>
        <fullName evidence="2">FATC domain-containing protein</fullName>
    </recommendedName>
</protein>
<evidence type="ECO:0000313" key="5">
    <source>
        <dbReference type="Proteomes" id="UP001642464"/>
    </source>
</evidence>
<dbReference type="EMBL" id="CAXAMM010014113">
    <property type="protein sequence ID" value="CAK9032959.1"/>
    <property type="molecule type" value="Genomic_DNA"/>
</dbReference>
<evidence type="ECO:0000259" key="2">
    <source>
        <dbReference type="PROSITE" id="PS51190"/>
    </source>
</evidence>
<dbReference type="Pfam" id="PF02260">
    <property type="entry name" value="FATC"/>
    <property type="match status" value="1"/>
</dbReference>
<proteinExistence type="predicted"/>
<dbReference type="PROSITE" id="PS51190">
    <property type="entry name" value="FATC"/>
    <property type="match status" value="1"/>
</dbReference>
<gene>
    <name evidence="3" type="ORF">SCF082_LOCUS19633</name>
    <name evidence="4" type="ORF">SCF082_LOCUS20287</name>
</gene>
<organism evidence="3 5">
    <name type="scientific">Durusdinium trenchii</name>
    <dbReference type="NCBI Taxonomy" id="1381693"/>
    <lineage>
        <taxon>Eukaryota</taxon>
        <taxon>Sar</taxon>
        <taxon>Alveolata</taxon>
        <taxon>Dinophyceae</taxon>
        <taxon>Suessiales</taxon>
        <taxon>Symbiodiniaceae</taxon>
        <taxon>Durusdinium</taxon>
    </lineage>
</organism>
<feature type="domain" description="FATC" evidence="2">
    <location>
        <begin position="101"/>
        <end position="133"/>
    </location>
</feature>
<accession>A0ABP0KYW5</accession>
<dbReference type="Proteomes" id="UP001642464">
    <property type="component" value="Unassembled WGS sequence"/>
</dbReference>
<sequence length="133" mass="14476">MFFLKPLSPSTDPGSTEDPLGTFAPDLARRRLQRTGSGALAEEGEHPVEGEAEDEEDDDFDNNVDGFASEGPREAGAWPRAPKCALASYALGSLHRKIPRMGARVDLEAESLIAQATNPDELAQMYEGWTSWI</sequence>
<feature type="region of interest" description="Disordered" evidence="1">
    <location>
        <begin position="1"/>
        <end position="79"/>
    </location>
</feature>
<dbReference type="InterPro" id="IPR003152">
    <property type="entry name" value="FATC_dom"/>
</dbReference>
<reference evidence="3 5" key="1">
    <citation type="submission" date="2024-02" db="EMBL/GenBank/DDBJ databases">
        <authorList>
            <person name="Chen Y."/>
            <person name="Shah S."/>
            <person name="Dougan E. K."/>
            <person name="Thang M."/>
            <person name="Chan C."/>
        </authorList>
    </citation>
    <scope>NUCLEOTIDE SEQUENCE [LARGE SCALE GENOMIC DNA]</scope>
</reference>
<evidence type="ECO:0000313" key="3">
    <source>
        <dbReference type="EMBL" id="CAK9031415.1"/>
    </source>
</evidence>